<dbReference type="Pfam" id="PF00561">
    <property type="entry name" value="Abhydrolase_1"/>
    <property type="match status" value="1"/>
</dbReference>
<dbReference type="InterPro" id="IPR000073">
    <property type="entry name" value="AB_hydrolase_1"/>
</dbReference>
<dbReference type="PANTHER" id="PTHR45763:SF46">
    <property type="entry name" value="AB HYDROLASE-1 DOMAIN-CONTAINING PROTEIN"/>
    <property type="match status" value="1"/>
</dbReference>
<protein>
    <submittedName>
        <fullName evidence="3">Alpha/beta fold hydrolase</fullName>
    </submittedName>
</protein>
<dbReference type="EMBL" id="JBHEZY010000009">
    <property type="protein sequence ID" value="MFC1433366.1"/>
    <property type="molecule type" value="Genomic_DNA"/>
</dbReference>
<dbReference type="RefSeq" id="WP_380504889.1">
    <property type="nucleotide sequence ID" value="NZ_JBHEZX010000003.1"/>
</dbReference>
<dbReference type="EMBL" id="JBHEZX010000003">
    <property type="protein sequence ID" value="MFC1409352.1"/>
    <property type="molecule type" value="Genomic_DNA"/>
</dbReference>
<dbReference type="Proteomes" id="UP001592582">
    <property type="component" value="Unassembled WGS sequence"/>
</dbReference>
<accession>A0ABV6V6K0</accession>
<dbReference type="SUPFAM" id="SSF53474">
    <property type="entry name" value="alpha/beta-Hydrolases"/>
    <property type="match status" value="1"/>
</dbReference>
<keyword evidence="3" id="KW-0378">Hydrolase</keyword>
<evidence type="ECO:0000313" key="6">
    <source>
        <dbReference type="Proteomes" id="UP001592582"/>
    </source>
</evidence>
<dbReference type="GO" id="GO:0016787">
    <property type="term" value="F:hydrolase activity"/>
    <property type="evidence" value="ECO:0007669"/>
    <property type="project" value="UniProtKB-KW"/>
</dbReference>
<dbReference type="InterPro" id="IPR029058">
    <property type="entry name" value="AB_hydrolase_fold"/>
</dbReference>
<reference evidence="5 6" key="1">
    <citation type="submission" date="2024-09" db="EMBL/GenBank/DDBJ databases">
        <authorList>
            <person name="Lee S.D."/>
        </authorList>
    </citation>
    <scope>NUCLEOTIDE SEQUENCE [LARGE SCALE GENOMIC DNA]</scope>
    <source>
        <strain evidence="3 6">N1-1</strain>
        <strain evidence="4 5">N1-3</strain>
    </source>
</reference>
<comment type="caution">
    <text evidence="3">The sequence shown here is derived from an EMBL/GenBank/DDBJ whole genome shotgun (WGS) entry which is preliminary data.</text>
</comment>
<dbReference type="Proteomes" id="UP001592530">
    <property type="component" value="Unassembled WGS sequence"/>
</dbReference>
<feature type="compositionally biased region" description="Low complexity" evidence="1">
    <location>
        <begin position="1"/>
        <end position="16"/>
    </location>
</feature>
<name>A0ABV6V6K0_9ACTN</name>
<feature type="compositionally biased region" description="Pro residues" evidence="1">
    <location>
        <begin position="17"/>
        <end position="30"/>
    </location>
</feature>
<feature type="domain" description="AB hydrolase-1" evidence="2">
    <location>
        <begin position="56"/>
        <end position="308"/>
    </location>
</feature>
<organism evidence="3 6">
    <name type="scientific">Streptacidiphilus alkalitolerans</name>
    <dbReference type="NCBI Taxonomy" id="3342712"/>
    <lineage>
        <taxon>Bacteria</taxon>
        <taxon>Bacillati</taxon>
        <taxon>Actinomycetota</taxon>
        <taxon>Actinomycetes</taxon>
        <taxon>Kitasatosporales</taxon>
        <taxon>Streptomycetaceae</taxon>
        <taxon>Streptacidiphilus</taxon>
    </lineage>
</organism>
<dbReference type="Gene3D" id="3.40.50.1820">
    <property type="entry name" value="alpha/beta hydrolase"/>
    <property type="match status" value="1"/>
</dbReference>
<evidence type="ECO:0000259" key="2">
    <source>
        <dbReference type="Pfam" id="PF00561"/>
    </source>
</evidence>
<proteinExistence type="predicted"/>
<evidence type="ECO:0000256" key="1">
    <source>
        <dbReference type="SAM" id="MobiDB-lite"/>
    </source>
</evidence>
<evidence type="ECO:0000313" key="4">
    <source>
        <dbReference type="EMBL" id="MFC1433366.1"/>
    </source>
</evidence>
<evidence type="ECO:0000313" key="5">
    <source>
        <dbReference type="Proteomes" id="UP001592530"/>
    </source>
</evidence>
<feature type="region of interest" description="Disordered" evidence="1">
    <location>
        <begin position="1"/>
        <end position="42"/>
    </location>
</feature>
<keyword evidence="6" id="KW-1185">Reference proteome</keyword>
<sequence length="328" mass="35615">MPQDLAETPTAVAAHPAAPPAPSAPPPTPPDDVTMVSTRDGRRLSVSEWGKRDGTAVFVLHGTPGSRVGVAPRPSVLYRQGIRLVAYDRPGYGWSDPVPKRQVVDAAQDVEDIAKALDIGRFAVVGRSGGGPHALACAAALGDRVTRAAALVSLAPRIGSDGMQDEWYTGMGQGNTDEYRRAEQGYETLAESLRDRATQIHLDPGKLLDQLLSEVQDSDLQVIADAGIRRILKDNYKEALQQQGAGWIDDAYSFAHDWGFRLAEVTTKVLLWHGSEDVFSPISHSLWLRKMLPDSELRTESGAAHFDAIARLPNVLSWLTRPEAPECD</sequence>
<dbReference type="PANTHER" id="PTHR45763">
    <property type="entry name" value="HYDROLASE, ALPHA/BETA FOLD FAMILY PROTEIN, EXPRESSED-RELATED"/>
    <property type="match status" value="1"/>
</dbReference>
<gene>
    <name evidence="4" type="ORF">ACEZDB_22225</name>
    <name evidence="3" type="ORF">ACEZDG_08665</name>
</gene>
<evidence type="ECO:0000313" key="3">
    <source>
        <dbReference type="EMBL" id="MFC1409352.1"/>
    </source>
</evidence>